<dbReference type="InterPro" id="IPR011990">
    <property type="entry name" value="TPR-like_helical_dom_sf"/>
</dbReference>
<evidence type="ECO:0000313" key="5">
    <source>
        <dbReference type="EMBL" id="CAA7398165.1"/>
    </source>
</evidence>
<evidence type="ECO:0000256" key="3">
    <source>
        <dbReference type="PROSITE-ProRule" id="PRU00708"/>
    </source>
</evidence>
<organism evidence="5 6">
    <name type="scientific">Spirodela intermedia</name>
    <name type="common">Intermediate duckweed</name>
    <dbReference type="NCBI Taxonomy" id="51605"/>
    <lineage>
        <taxon>Eukaryota</taxon>
        <taxon>Viridiplantae</taxon>
        <taxon>Streptophyta</taxon>
        <taxon>Embryophyta</taxon>
        <taxon>Tracheophyta</taxon>
        <taxon>Spermatophyta</taxon>
        <taxon>Magnoliopsida</taxon>
        <taxon>Liliopsida</taxon>
        <taxon>Araceae</taxon>
        <taxon>Lemnoideae</taxon>
        <taxon>Spirodela</taxon>
    </lineage>
</organism>
<dbReference type="PROSITE" id="PS51375">
    <property type="entry name" value="PPR"/>
    <property type="match status" value="3"/>
</dbReference>
<reference evidence="5" key="1">
    <citation type="submission" date="2020-02" db="EMBL/GenBank/DDBJ databases">
        <authorList>
            <person name="Scholz U."/>
            <person name="Mascher M."/>
            <person name="Fiebig A."/>
        </authorList>
    </citation>
    <scope>NUCLEOTIDE SEQUENCE</scope>
</reference>
<sequence length="335" mass="37885">MFSLTAFHSHRLIHTIIPRSQREEEGELFVSTEEACHNSVEKLCKSGRTQEVSHLLRELRSRLIPLSLKAYNDLLAAAAEKDDCDLSLEIFKGLLLSSSPPDPSSYTHLAKSLQKAANPSQILRFAQEVLEITGDREPTVVNRIIFILAKMGQTRTALMIFEDMKSSSRKMDSVTFNTAIGIFGKQGQIDRMISEFISMKELGHAPDYITYNTLVNSLRRFGKLDLCSSFLKEMVDAGIEPDLQTYTAIIDSFGRAGHTDDAVRVLGEMKRSRVRPSIYIFRGLVGNLRKAGKLEMADGLLEEMNSSKLLGPGEIEEGKRGRRRKRWSYRDWKPR</sequence>
<dbReference type="AlphaFoldDB" id="A0A7I8KME6"/>
<protein>
    <submittedName>
        <fullName evidence="5">Uncharacterized protein</fullName>
    </submittedName>
</protein>
<evidence type="ECO:0000256" key="2">
    <source>
        <dbReference type="ARBA" id="ARBA00022737"/>
    </source>
</evidence>
<comment type="similarity">
    <text evidence="1">Belongs to the PPR family. P subfamily.</text>
</comment>
<dbReference type="NCBIfam" id="TIGR00756">
    <property type="entry name" value="PPR"/>
    <property type="match status" value="2"/>
</dbReference>
<dbReference type="PANTHER" id="PTHR47447">
    <property type="entry name" value="OS03G0856100 PROTEIN"/>
    <property type="match status" value="1"/>
</dbReference>
<dbReference type="Gene3D" id="1.25.40.10">
    <property type="entry name" value="Tetratricopeptide repeat domain"/>
    <property type="match status" value="2"/>
</dbReference>
<keyword evidence="6" id="KW-1185">Reference proteome</keyword>
<dbReference type="Pfam" id="PF01535">
    <property type="entry name" value="PPR"/>
    <property type="match status" value="2"/>
</dbReference>
<evidence type="ECO:0000256" key="1">
    <source>
        <dbReference type="ARBA" id="ARBA00007626"/>
    </source>
</evidence>
<gene>
    <name evidence="5" type="ORF">SI8410_06008830</name>
</gene>
<proteinExistence type="inferred from homology"/>
<dbReference type="EMBL" id="LR746269">
    <property type="protein sequence ID" value="CAA7398165.1"/>
    <property type="molecule type" value="Genomic_DNA"/>
</dbReference>
<evidence type="ECO:0000313" key="6">
    <source>
        <dbReference type="Proteomes" id="UP000663760"/>
    </source>
</evidence>
<feature type="repeat" description="PPR" evidence="3">
    <location>
        <begin position="242"/>
        <end position="276"/>
    </location>
</feature>
<dbReference type="Pfam" id="PF13812">
    <property type="entry name" value="PPR_3"/>
    <property type="match status" value="1"/>
</dbReference>
<feature type="repeat" description="PPR" evidence="3">
    <location>
        <begin position="207"/>
        <end position="241"/>
    </location>
</feature>
<feature type="repeat" description="PPR" evidence="3">
    <location>
        <begin position="172"/>
        <end position="206"/>
    </location>
</feature>
<evidence type="ECO:0000256" key="4">
    <source>
        <dbReference type="SAM" id="MobiDB-lite"/>
    </source>
</evidence>
<feature type="region of interest" description="Disordered" evidence="4">
    <location>
        <begin position="311"/>
        <end position="335"/>
    </location>
</feature>
<dbReference type="Pfam" id="PF13041">
    <property type="entry name" value="PPR_2"/>
    <property type="match status" value="1"/>
</dbReference>
<name>A0A7I8KME6_SPIIN</name>
<dbReference type="PANTHER" id="PTHR47447:SF17">
    <property type="entry name" value="OS12G0638900 PROTEIN"/>
    <property type="match status" value="1"/>
</dbReference>
<accession>A0A7I8KME6</accession>
<keyword evidence="2" id="KW-0677">Repeat</keyword>
<dbReference type="Proteomes" id="UP000663760">
    <property type="component" value="Chromosome 6"/>
</dbReference>
<dbReference type="OrthoDB" id="185373at2759"/>
<dbReference type="InterPro" id="IPR002885">
    <property type="entry name" value="PPR_rpt"/>
</dbReference>